<comment type="subcellular location">
    <subcellularLocation>
        <location evidence="1">Cell membrane</location>
        <topology evidence="1">Multi-pass membrane protein</topology>
    </subcellularLocation>
</comment>
<keyword evidence="7 12" id="KW-0812">Transmembrane</keyword>
<evidence type="ECO:0000313" key="14">
    <source>
        <dbReference type="EMBL" id="MFC5405391.1"/>
    </source>
</evidence>
<dbReference type="InterPro" id="IPR037185">
    <property type="entry name" value="EmrE-like"/>
</dbReference>
<reference evidence="15" key="1">
    <citation type="journal article" date="2019" name="Int. J. Syst. Evol. Microbiol.">
        <title>The Global Catalogue of Microorganisms (GCM) 10K type strain sequencing project: providing services to taxonomists for standard genome sequencing and annotation.</title>
        <authorList>
            <consortium name="The Broad Institute Genomics Platform"/>
            <consortium name="The Broad Institute Genome Sequencing Center for Infectious Disease"/>
            <person name="Wu L."/>
            <person name="Ma J."/>
        </authorList>
    </citation>
    <scope>NUCLEOTIDE SEQUENCE [LARGE SCALE GENOMIC DNA]</scope>
    <source>
        <strain evidence="15">CGMCC 1.18575</strain>
    </source>
</reference>
<keyword evidence="9 12" id="KW-1133">Transmembrane helix</keyword>
<keyword evidence="11 12" id="KW-0472">Membrane</keyword>
<evidence type="ECO:0000256" key="5">
    <source>
        <dbReference type="ARBA" id="ARBA00022519"/>
    </source>
</evidence>
<keyword evidence="8" id="KW-0448">Lipopolysaccharide biosynthesis</keyword>
<evidence type="ECO:0000256" key="9">
    <source>
        <dbReference type="ARBA" id="ARBA00022989"/>
    </source>
</evidence>
<feature type="transmembrane region" description="Helical" evidence="12">
    <location>
        <begin position="97"/>
        <end position="115"/>
    </location>
</feature>
<accession>A0ABW0HYX3</accession>
<dbReference type="EMBL" id="JBHSMI010000029">
    <property type="protein sequence ID" value="MFC5405391.1"/>
    <property type="molecule type" value="Genomic_DNA"/>
</dbReference>
<dbReference type="SUPFAM" id="SSF103481">
    <property type="entry name" value="Multidrug resistance efflux transporter EmrE"/>
    <property type="match status" value="1"/>
</dbReference>
<evidence type="ECO:0000256" key="4">
    <source>
        <dbReference type="ARBA" id="ARBA00022516"/>
    </source>
</evidence>
<evidence type="ECO:0000256" key="8">
    <source>
        <dbReference type="ARBA" id="ARBA00022985"/>
    </source>
</evidence>
<evidence type="ECO:0000256" key="7">
    <source>
        <dbReference type="ARBA" id="ARBA00022692"/>
    </source>
</evidence>
<evidence type="ECO:0000256" key="6">
    <source>
        <dbReference type="ARBA" id="ARBA00022556"/>
    </source>
</evidence>
<feature type="domain" description="EamA" evidence="13">
    <location>
        <begin position="48"/>
        <end position="115"/>
    </location>
</feature>
<evidence type="ECO:0000313" key="15">
    <source>
        <dbReference type="Proteomes" id="UP001596113"/>
    </source>
</evidence>
<name>A0ABW0HYX3_9BACL</name>
<evidence type="ECO:0000256" key="1">
    <source>
        <dbReference type="ARBA" id="ARBA00004651"/>
    </source>
</evidence>
<keyword evidence="10" id="KW-0443">Lipid metabolism</keyword>
<evidence type="ECO:0000259" key="13">
    <source>
        <dbReference type="Pfam" id="PF00892"/>
    </source>
</evidence>
<evidence type="ECO:0000256" key="3">
    <source>
        <dbReference type="ARBA" id="ARBA00022475"/>
    </source>
</evidence>
<dbReference type="PANTHER" id="PTHR30561:SF9">
    <property type="entry name" value="4-AMINO-4-DEOXY-L-ARABINOSE-PHOSPHOUNDECAPRENOL FLIPPASE SUBUNIT ARNF-RELATED"/>
    <property type="match status" value="1"/>
</dbReference>
<sequence length="116" mass="12505">MMAPILMLSLNILLLLTGQTLWKIGLDRSGGLHISNALQVLASPWIMAGAGMYAVATVLWLAVLSRMPLSMAYPMQSMAYVLGLLIAWLIFGEIIPPNRWIGAGIIVAGVIVISMK</sequence>
<keyword evidence="3" id="KW-1003">Cell membrane</keyword>
<dbReference type="PANTHER" id="PTHR30561">
    <property type="entry name" value="SMR FAMILY PROTON-DEPENDENT DRUG EFFLUX TRANSPORTER SUGE"/>
    <property type="match status" value="1"/>
</dbReference>
<evidence type="ECO:0000256" key="10">
    <source>
        <dbReference type="ARBA" id="ARBA00023098"/>
    </source>
</evidence>
<evidence type="ECO:0000256" key="11">
    <source>
        <dbReference type="ARBA" id="ARBA00023136"/>
    </source>
</evidence>
<dbReference type="InterPro" id="IPR000390">
    <property type="entry name" value="Small_drug/metabolite_transptr"/>
</dbReference>
<keyword evidence="4" id="KW-0444">Lipid biosynthesis</keyword>
<dbReference type="InterPro" id="IPR000620">
    <property type="entry name" value="EamA_dom"/>
</dbReference>
<comment type="similarity">
    <text evidence="2">Belongs to the EamA transporter family.</text>
</comment>
<keyword evidence="6" id="KW-0441">Lipid A biosynthesis</keyword>
<dbReference type="Pfam" id="PF00892">
    <property type="entry name" value="EamA"/>
    <property type="match status" value="1"/>
</dbReference>
<keyword evidence="5" id="KW-0997">Cell inner membrane</keyword>
<evidence type="ECO:0000256" key="12">
    <source>
        <dbReference type="SAM" id="Phobius"/>
    </source>
</evidence>
<keyword evidence="15" id="KW-1185">Reference proteome</keyword>
<dbReference type="RefSeq" id="WP_378136587.1">
    <property type="nucleotide sequence ID" value="NZ_JBHSMI010000029.1"/>
</dbReference>
<proteinExistence type="inferred from homology"/>
<protein>
    <submittedName>
        <fullName evidence="14">EamA family transporter</fullName>
    </submittedName>
</protein>
<feature type="transmembrane region" description="Helical" evidence="12">
    <location>
        <begin position="71"/>
        <end position="91"/>
    </location>
</feature>
<evidence type="ECO:0000256" key="2">
    <source>
        <dbReference type="ARBA" id="ARBA00007362"/>
    </source>
</evidence>
<dbReference type="Gene3D" id="1.10.3730.20">
    <property type="match status" value="1"/>
</dbReference>
<organism evidence="14 15">
    <name type="scientific">Cohnella soli</name>
    <dbReference type="NCBI Taxonomy" id="425005"/>
    <lineage>
        <taxon>Bacteria</taxon>
        <taxon>Bacillati</taxon>
        <taxon>Bacillota</taxon>
        <taxon>Bacilli</taxon>
        <taxon>Bacillales</taxon>
        <taxon>Paenibacillaceae</taxon>
        <taxon>Cohnella</taxon>
    </lineage>
</organism>
<dbReference type="Proteomes" id="UP001596113">
    <property type="component" value="Unassembled WGS sequence"/>
</dbReference>
<gene>
    <name evidence="14" type="ORF">ACFPOF_21825</name>
</gene>
<feature type="transmembrane region" description="Helical" evidence="12">
    <location>
        <begin position="44"/>
        <end position="64"/>
    </location>
</feature>
<comment type="caution">
    <text evidence="14">The sequence shown here is derived from an EMBL/GenBank/DDBJ whole genome shotgun (WGS) entry which is preliminary data.</text>
</comment>